<name>A0A8B6CTA3_MYTGA</name>
<keyword evidence="3" id="KW-0342">GTP-binding</keyword>
<dbReference type="AlphaFoldDB" id="A0A8B6CTA3"/>
<dbReference type="PANTHER" id="PTHR10903">
    <property type="entry name" value="GTPASE, IMAP FAMILY MEMBER-RELATED"/>
    <property type="match status" value="1"/>
</dbReference>
<dbReference type="Proteomes" id="UP000596742">
    <property type="component" value="Unassembled WGS sequence"/>
</dbReference>
<evidence type="ECO:0000256" key="3">
    <source>
        <dbReference type="ARBA" id="ARBA00023134"/>
    </source>
</evidence>
<accession>A0A8B6CTA3</accession>
<evidence type="ECO:0000256" key="4">
    <source>
        <dbReference type="SAM" id="Coils"/>
    </source>
</evidence>
<gene>
    <name evidence="6" type="ORF">MGAL_10B056217</name>
</gene>
<dbReference type="OrthoDB" id="8949392at2759"/>
<feature type="coiled-coil region" evidence="4">
    <location>
        <begin position="229"/>
        <end position="256"/>
    </location>
</feature>
<dbReference type="Gene3D" id="3.40.50.300">
    <property type="entry name" value="P-loop containing nucleotide triphosphate hydrolases"/>
    <property type="match status" value="1"/>
</dbReference>
<evidence type="ECO:0000313" key="6">
    <source>
        <dbReference type="EMBL" id="VDI08510.1"/>
    </source>
</evidence>
<comment type="similarity">
    <text evidence="1">Belongs to the TRAFAC class TrmE-Era-EngA-EngB-Septin-like GTPase superfamily. AIG1/Toc34/Toc159-like paraseptin GTPase family. IAN subfamily.</text>
</comment>
<evidence type="ECO:0000259" key="5">
    <source>
        <dbReference type="PROSITE" id="PS51720"/>
    </source>
</evidence>
<keyword evidence="4" id="KW-0175">Coiled coil</keyword>
<evidence type="ECO:0000256" key="2">
    <source>
        <dbReference type="ARBA" id="ARBA00022741"/>
    </source>
</evidence>
<dbReference type="InterPro" id="IPR027417">
    <property type="entry name" value="P-loop_NTPase"/>
</dbReference>
<dbReference type="SUPFAM" id="SSF52540">
    <property type="entry name" value="P-loop containing nucleoside triphosphate hydrolases"/>
    <property type="match status" value="1"/>
</dbReference>
<organism evidence="6 7">
    <name type="scientific">Mytilus galloprovincialis</name>
    <name type="common">Mediterranean mussel</name>
    <dbReference type="NCBI Taxonomy" id="29158"/>
    <lineage>
        <taxon>Eukaryota</taxon>
        <taxon>Metazoa</taxon>
        <taxon>Spiralia</taxon>
        <taxon>Lophotrochozoa</taxon>
        <taxon>Mollusca</taxon>
        <taxon>Bivalvia</taxon>
        <taxon>Autobranchia</taxon>
        <taxon>Pteriomorphia</taxon>
        <taxon>Mytilida</taxon>
        <taxon>Mytiloidea</taxon>
        <taxon>Mytilidae</taxon>
        <taxon>Mytilinae</taxon>
        <taxon>Mytilus</taxon>
    </lineage>
</organism>
<sequence>MEEELRIVLVGKTGVGKSACANTLARGQIFEAKMCLKGVTQCCQYTMVKFGSRKIVVIDTPGILDAEMDPIKVEQEIKLSTKLAAPGLHAILVVLSLQRIDKGDLEVLKFVVKLFGDNCLSFIIVLFTHGDSLLKNNTTLEEKLKNAPEPLNDFLEKCGQRYMSFDNTSKHKEQIKKLIKMIKKMNVRVFYTNESLKIAEDEMKKEMEMRNEKLRLKGEEYESYMIEKTEKYETEIKDLRERIRQLEITNSSLQHKTESKVW</sequence>
<dbReference type="InterPro" id="IPR045058">
    <property type="entry name" value="GIMA/IAN/Toc"/>
</dbReference>
<protein>
    <recommendedName>
        <fullName evidence="5">AIG1-type G domain-containing protein</fullName>
    </recommendedName>
</protein>
<reference evidence="6" key="1">
    <citation type="submission" date="2018-11" db="EMBL/GenBank/DDBJ databases">
        <authorList>
            <person name="Alioto T."/>
            <person name="Alioto T."/>
        </authorList>
    </citation>
    <scope>NUCLEOTIDE SEQUENCE</scope>
</reference>
<proteinExistence type="inferred from homology"/>
<keyword evidence="7" id="KW-1185">Reference proteome</keyword>
<dbReference type="FunFam" id="3.40.50.300:FF:000366">
    <property type="entry name" value="GTPase, IMAP family member 2"/>
    <property type="match status" value="1"/>
</dbReference>
<dbReference type="GO" id="GO:0005525">
    <property type="term" value="F:GTP binding"/>
    <property type="evidence" value="ECO:0007669"/>
    <property type="project" value="UniProtKB-KW"/>
</dbReference>
<dbReference type="InterPro" id="IPR006703">
    <property type="entry name" value="G_AIG1"/>
</dbReference>
<comment type="caution">
    <text evidence="6">The sequence shown here is derived from an EMBL/GenBank/DDBJ whole genome shotgun (WGS) entry which is preliminary data.</text>
</comment>
<feature type="domain" description="AIG1-type G" evidence="5">
    <location>
        <begin position="2"/>
        <end position="200"/>
    </location>
</feature>
<dbReference type="EMBL" id="UYJE01002194">
    <property type="protein sequence ID" value="VDI08510.1"/>
    <property type="molecule type" value="Genomic_DNA"/>
</dbReference>
<dbReference type="PANTHER" id="PTHR10903:SF184">
    <property type="entry name" value="GTP-BINDING PROTEIN A"/>
    <property type="match status" value="1"/>
</dbReference>
<evidence type="ECO:0000313" key="7">
    <source>
        <dbReference type="Proteomes" id="UP000596742"/>
    </source>
</evidence>
<dbReference type="PROSITE" id="PS51720">
    <property type="entry name" value="G_AIG1"/>
    <property type="match status" value="1"/>
</dbReference>
<evidence type="ECO:0000256" key="1">
    <source>
        <dbReference type="ARBA" id="ARBA00008535"/>
    </source>
</evidence>
<keyword evidence="2" id="KW-0547">Nucleotide-binding</keyword>
<dbReference type="Pfam" id="PF04548">
    <property type="entry name" value="AIG1"/>
    <property type="match status" value="1"/>
</dbReference>